<comment type="caution">
    <text evidence="5">The sequence shown here is derived from an EMBL/GenBank/DDBJ whole genome shotgun (WGS) entry which is preliminary data.</text>
</comment>
<dbReference type="Proteomes" id="UP001589609">
    <property type="component" value="Unassembled WGS sequence"/>
</dbReference>
<feature type="domain" description="Nudix hydrolase" evidence="4">
    <location>
        <begin position="37"/>
        <end position="162"/>
    </location>
</feature>
<name>A0ABV5WKX6_9BACI</name>
<gene>
    <name evidence="5" type="ORF">ACFFMS_23755</name>
</gene>
<comment type="similarity">
    <text evidence="1 3">Belongs to the Nudix hydrolase family.</text>
</comment>
<evidence type="ECO:0000313" key="5">
    <source>
        <dbReference type="EMBL" id="MFB9761268.1"/>
    </source>
</evidence>
<evidence type="ECO:0000313" key="6">
    <source>
        <dbReference type="Proteomes" id="UP001589609"/>
    </source>
</evidence>
<dbReference type="EMBL" id="JBHMAF010000189">
    <property type="protein sequence ID" value="MFB9761268.1"/>
    <property type="molecule type" value="Genomic_DNA"/>
</dbReference>
<reference evidence="5 6" key="1">
    <citation type="submission" date="2024-09" db="EMBL/GenBank/DDBJ databases">
        <authorList>
            <person name="Sun Q."/>
            <person name="Mori K."/>
        </authorList>
    </citation>
    <scope>NUCLEOTIDE SEQUENCE [LARGE SCALE GENOMIC DNA]</scope>
    <source>
        <strain evidence="5 6">JCM 11201</strain>
    </source>
</reference>
<proteinExistence type="inferred from homology"/>
<protein>
    <submittedName>
        <fullName evidence="5">NUDIX domain-containing protein</fullName>
    </submittedName>
</protein>
<evidence type="ECO:0000256" key="3">
    <source>
        <dbReference type="RuleBase" id="RU003476"/>
    </source>
</evidence>
<evidence type="ECO:0000259" key="4">
    <source>
        <dbReference type="PROSITE" id="PS51462"/>
    </source>
</evidence>
<organism evidence="5 6">
    <name type="scientific">Ectobacillus funiculus</name>
    <dbReference type="NCBI Taxonomy" id="137993"/>
    <lineage>
        <taxon>Bacteria</taxon>
        <taxon>Bacillati</taxon>
        <taxon>Bacillota</taxon>
        <taxon>Bacilli</taxon>
        <taxon>Bacillales</taxon>
        <taxon>Bacillaceae</taxon>
        <taxon>Ectobacillus</taxon>
    </lineage>
</organism>
<dbReference type="Gene3D" id="3.90.79.10">
    <property type="entry name" value="Nucleoside Triphosphate Pyrophosphohydrolase"/>
    <property type="match status" value="1"/>
</dbReference>
<accession>A0ABV5WKX6</accession>
<dbReference type="InterPro" id="IPR000086">
    <property type="entry name" value="NUDIX_hydrolase_dom"/>
</dbReference>
<dbReference type="InterPro" id="IPR015797">
    <property type="entry name" value="NUDIX_hydrolase-like_dom_sf"/>
</dbReference>
<dbReference type="PROSITE" id="PS51462">
    <property type="entry name" value="NUDIX"/>
    <property type="match status" value="1"/>
</dbReference>
<dbReference type="PANTHER" id="PTHR43736:SF1">
    <property type="entry name" value="DIHYDRONEOPTERIN TRIPHOSPHATE DIPHOSPHATASE"/>
    <property type="match status" value="1"/>
</dbReference>
<evidence type="ECO:0000256" key="2">
    <source>
        <dbReference type="ARBA" id="ARBA00022801"/>
    </source>
</evidence>
<keyword evidence="2 3" id="KW-0378">Hydrolase</keyword>
<dbReference type="PRINTS" id="PR00502">
    <property type="entry name" value="NUDIXFAMILY"/>
</dbReference>
<dbReference type="RefSeq" id="WP_379951461.1">
    <property type="nucleotide sequence ID" value="NZ_JBHMAF010000189.1"/>
</dbReference>
<dbReference type="Pfam" id="PF00293">
    <property type="entry name" value="NUDIX"/>
    <property type="match status" value="1"/>
</dbReference>
<sequence length="188" mass="21087">MEKVNFCLSCGQRLEVRSIGGENRKACPSCEFVHWGAYSIGVGACVFKDGKVLLIRRAQNPGKGRWTIPGGYIEQFEHIEKTIEREVEEETGIHAKTQRMIALCDLPREIHNVYIVFSMDYIGGEPQADGVEVDGAGFFSWEEMQEMNVAPLTTWIVNGALHNKSSNGLVIDQKPIVQLDRYGLFHSV</sequence>
<keyword evidence="6" id="KW-1185">Reference proteome</keyword>
<dbReference type="PANTHER" id="PTHR43736">
    <property type="entry name" value="ADP-RIBOSE PYROPHOSPHATASE"/>
    <property type="match status" value="1"/>
</dbReference>
<evidence type="ECO:0000256" key="1">
    <source>
        <dbReference type="ARBA" id="ARBA00005582"/>
    </source>
</evidence>
<dbReference type="InterPro" id="IPR020084">
    <property type="entry name" value="NUDIX_hydrolase_CS"/>
</dbReference>
<dbReference type="InterPro" id="IPR020476">
    <property type="entry name" value="Nudix_hydrolase"/>
</dbReference>
<dbReference type="SUPFAM" id="SSF55811">
    <property type="entry name" value="Nudix"/>
    <property type="match status" value="1"/>
</dbReference>
<dbReference type="PROSITE" id="PS00893">
    <property type="entry name" value="NUDIX_BOX"/>
    <property type="match status" value="1"/>
</dbReference>